<evidence type="ECO:0000313" key="3">
    <source>
        <dbReference type="Proteomes" id="UP000256862"/>
    </source>
</evidence>
<gene>
    <name evidence="2" type="ORF">CO2235_180059</name>
    <name evidence="1" type="ORF">JTE92_24100</name>
</gene>
<reference evidence="2 3" key="1">
    <citation type="submission" date="2018-01" db="EMBL/GenBank/DDBJ databases">
        <authorList>
            <person name="Clerissi C."/>
        </authorList>
    </citation>
    <scope>NUCLEOTIDE SEQUENCE [LARGE SCALE GENOMIC DNA]</scope>
    <source>
        <strain evidence="2">Cupriavidus oxalaticus LMG 2235</strain>
    </source>
</reference>
<sequence length="94" mass="10269">MRKPVRIEQTLREALTGPGRVDVQRAIGWDDSNISRFLSGNQGVVIDKLDAMVSAVGYVLITRKYLDAVTTLGEVGMHCECAREGLGECGRSCK</sequence>
<dbReference type="RefSeq" id="WP_063238244.1">
    <property type="nucleotide sequence ID" value="NZ_CP069810.1"/>
</dbReference>
<accession>A0A976G9F6</accession>
<name>A0A976G9F6_9BURK</name>
<dbReference type="Proteomes" id="UP000256862">
    <property type="component" value="Chromosome CO2235"/>
</dbReference>
<dbReference type="GO" id="GO:0003677">
    <property type="term" value="F:DNA binding"/>
    <property type="evidence" value="ECO:0007669"/>
    <property type="project" value="UniProtKB-KW"/>
</dbReference>
<evidence type="ECO:0000313" key="1">
    <source>
        <dbReference type="EMBL" id="QRQ96091.1"/>
    </source>
</evidence>
<dbReference type="Proteomes" id="UP000623307">
    <property type="component" value="Chromosome 2"/>
</dbReference>
<keyword evidence="2" id="KW-0238">DNA-binding</keyword>
<dbReference type="EMBL" id="CP069812">
    <property type="protein sequence ID" value="QRQ96091.1"/>
    <property type="molecule type" value="Genomic_DNA"/>
</dbReference>
<dbReference type="GeneID" id="303492649"/>
<evidence type="ECO:0000313" key="2">
    <source>
        <dbReference type="EMBL" id="SPC13161.1"/>
    </source>
</evidence>
<dbReference type="OrthoDB" id="8662779at2"/>
<dbReference type="EMBL" id="OGUS01000118">
    <property type="protein sequence ID" value="SPC13161.1"/>
    <property type="molecule type" value="Genomic_DNA"/>
</dbReference>
<organism evidence="2 3">
    <name type="scientific">Cupriavidus oxalaticus</name>
    <dbReference type="NCBI Taxonomy" id="96344"/>
    <lineage>
        <taxon>Bacteria</taxon>
        <taxon>Pseudomonadati</taxon>
        <taxon>Pseudomonadota</taxon>
        <taxon>Betaproteobacteria</taxon>
        <taxon>Burkholderiales</taxon>
        <taxon>Burkholderiaceae</taxon>
        <taxon>Cupriavidus</taxon>
    </lineage>
</organism>
<protein>
    <submittedName>
        <fullName evidence="1 2">DNA-binding protein</fullName>
    </submittedName>
</protein>
<keyword evidence="4" id="KW-1185">Reference proteome</keyword>
<evidence type="ECO:0000313" key="4">
    <source>
        <dbReference type="Proteomes" id="UP000623307"/>
    </source>
</evidence>
<dbReference type="AlphaFoldDB" id="A0A976G9F6"/>
<reference evidence="1 4" key="2">
    <citation type="submission" date="2021-02" db="EMBL/GenBank/DDBJ databases">
        <title>Complete Genome Sequence of Cupriavidus oxalaticus Strain Ox1, a Soil Oxalate-Degrading Species.</title>
        <authorList>
            <person name="Palmieri F."/>
            <person name="Udriet P."/>
            <person name="Deuasquier M."/>
            <person name="Beaudoing E."/>
            <person name="Johnson S.L."/>
            <person name="Davenport K.W."/>
            <person name="Chain P.S."/>
            <person name="Bindschedler S."/>
            <person name="Junier P."/>
        </authorList>
    </citation>
    <scope>NUCLEOTIDE SEQUENCE [LARGE SCALE GENOMIC DNA]</scope>
    <source>
        <strain evidence="1 4">Ox1</strain>
    </source>
</reference>
<proteinExistence type="predicted"/>